<dbReference type="Pfam" id="PF00086">
    <property type="entry name" value="Thyroglobulin_1"/>
    <property type="match status" value="2"/>
</dbReference>
<dbReference type="SMART" id="SM00211">
    <property type="entry name" value="TY"/>
    <property type="match status" value="2"/>
</dbReference>
<feature type="domain" description="Thyroglobulin type-1" evidence="7">
    <location>
        <begin position="19"/>
        <end position="83"/>
    </location>
</feature>
<dbReference type="PANTHER" id="PTHR12352">
    <property type="entry name" value="SECRETED MODULAR CALCIUM-BINDING PROTEIN"/>
    <property type="match status" value="1"/>
</dbReference>
<keyword evidence="4 5" id="KW-1015">Disulfide bond</keyword>
<dbReference type="GO" id="GO:0008233">
    <property type="term" value="F:peptidase activity"/>
    <property type="evidence" value="ECO:0007669"/>
    <property type="project" value="UniProtKB-KW"/>
</dbReference>
<evidence type="ECO:0000256" key="3">
    <source>
        <dbReference type="ARBA" id="ARBA00022737"/>
    </source>
</evidence>
<reference evidence="8" key="1">
    <citation type="journal article" date="2010" name="Proc. R. Soc. B">
        <title>Harnessing disorder: onychophorans use highly unstructured proteins, not silks, for prey capture.</title>
        <authorList>
            <person name="Haritos V.S."/>
            <person name="Niranjane A."/>
            <person name="Weisman S."/>
            <person name="Trueman H.E."/>
            <person name="Sriskantha A."/>
            <person name="Sutherland T.D."/>
        </authorList>
    </citation>
    <scope>NUCLEOTIDE SEQUENCE</scope>
    <source>
        <strain evidence="8">ProtA</strain>
    </source>
</reference>
<feature type="signal peptide" evidence="6">
    <location>
        <begin position="1"/>
        <end position="17"/>
    </location>
</feature>
<keyword evidence="2" id="KW-0964">Secreted</keyword>
<evidence type="ECO:0000256" key="6">
    <source>
        <dbReference type="SAM" id="SignalP"/>
    </source>
</evidence>
<dbReference type="AlphaFoldDB" id="D9IX84"/>
<dbReference type="GO" id="GO:0006508">
    <property type="term" value="P:proteolysis"/>
    <property type="evidence" value="ECO:0007669"/>
    <property type="project" value="UniProtKB-KW"/>
</dbReference>
<dbReference type="GO" id="GO:0005615">
    <property type="term" value="C:extracellular space"/>
    <property type="evidence" value="ECO:0007669"/>
    <property type="project" value="TreeGrafter"/>
</dbReference>
<sequence length="163" mass="17871">MKLAYCILLACLAYVAAENVTCQKKKEAAMELTKKGIRAVVYPTCNADGTYAPRQCNGIIFFCSCTDPAGNSVLKGDSLYPRVLCDCPLKAARAKMLKMIGAYVPQCSPRGEWEGKQCHGSTGLCWCVDEDGNQIGQKVRGELKCKENTRPIIPKSTPRRAMQ</sequence>
<evidence type="ECO:0000256" key="2">
    <source>
        <dbReference type="ARBA" id="ARBA00022525"/>
    </source>
</evidence>
<dbReference type="Gene3D" id="4.10.800.10">
    <property type="entry name" value="Thyroglobulin type-1"/>
    <property type="match status" value="2"/>
</dbReference>
<dbReference type="InterPro" id="IPR000716">
    <property type="entry name" value="Thyroglobulin_1"/>
</dbReference>
<keyword evidence="3" id="KW-0677">Repeat</keyword>
<keyword evidence="8" id="KW-0645">Protease</keyword>
<dbReference type="CDD" id="cd00191">
    <property type="entry name" value="TY"/>
    <property type="match status" value="2"/>
</dbReference>
<evidence type="ECO:0000259" key="7">
    <source>
        <dbReference type="PROSITE" id="PS51162"/>
    </source>
</evidence>
<feature type="domain" description="Thyroglobulin type-1" evidence="7">
    <location>
        <begin position="84"/>
        <end position="145"/>
    </location>
</feature>
<dbReference type="SUPFAM" id="SSF57610">
    <property type="entry name" value="Thyroglobulin type-1 domain"/>
    <property type="match status" value="2"/>
</dbReference>
<name>D9IX84_EUPRO</name>
<keyword evidence="8" id="KW-0378">Hydrolase</keyword>
<organism evidence="8">
    <name type="scientific">Euperipatoides rowelli</name>
    <name type="common">Velvet worm</name>
    <dbReference type="NCBI Taxonomy" id="49087"/>
    <lineage>
        <taxon>Eukaryota</taxon>
        <taxon>Metazoa</taxon>
        <taxon>Ecdysozoa</taxon>
        <taxon>Onychophora</taxon>
        <taxon>Udeonychophora</taxon>
        <taxon>Euonychophora</taxon>
        <taxon>Peripatopsidae</taxon>
        <taxon>Euperipatoides</taxon>
    </lineage>
</organism>
<evidence type="ECO:0000256" key="5">
    <source>
        <dbReference type="PROSITE-ProRule" id="PRU00500"/>
    </source>
</evidence>
<evidence type="ECO:0000256" key="4">
    <source>
        <dbReference type="ARBA" id="ARBA00023157"/>
    </source>
</evidence>
<proteinExistence type="evidence at transcript level"/>
<feature type="disulfide bond" evidence="5">
    <location>
        <begin position="56"/>
        <end position="63"/>
    </location>
</feature>
<evidence type="ECO:0000313" key="8">
    <source>
        <dbReference type="EMBL" id="ADI48501.1"/>
    </source>
</evidence>
<dbReference type="InterPro" id="IPR051950">
    <property type="entry name" value="Dev_reg/Prot_inhib"/>
</dbReference>
<dbReference type="InterPro" id="IPR036857">
    <property type="entry name" value="Thyroglobulin_1_sf"/>
</dbReference>
<keyword evidence="6" id="KW-0732">Signal</keyword>
<comment type="subcellular location">
    <subcellularLocation>
        <location evidence="1">Secreted</location>
    </subcellularLocation>
</comment>
<accession>D9IX84</accession>
<feature type="chain" id="PRO_5003125587" evidence="6">
    <location>
        <begin position="18"/>
        <end position="163"/>
    </location>
</feature>
<dbReference type="PROSITE" id="PS00484">
    <property type="entry name" value="THYROGLOBULIN_1_1"/>
    <property type="match status" value="1"/>
</dbReference>
<comment type="caution">
    <text evidence="5">Lacks conserved residue(s) required for the propagation of feature annotation.</text>
</comment>
<dbReference type="EMBL" id="HM217041">
    <property type="protein sequence ID" value="ADI48501.1"/>
    <property type="molecule type" value="mRNA"/>
</dbReference>
<protein>
    <submittedName>
        <fullName evidence="8">Cysteine protease</fullName>
    </submittedName>
</protein>
<evidence type="ECO:0000256" key="1">
    <source>
        <dbReference type="ARBA" id="ARBA00004613"/>
    </source>
</evidence>
<feature type="disulfide bond" evidence="5">
    <location>
        <begin position="118"/>
        <end position="125"/>
    </location>
</feature>
<dbReference type="PROSITE" id="PS51162">
    <property type="entry name" value="THYROGLOBULIN_1_2"/>
    <property type="match status" value="2"/>
</dbReference>
<dbReference type="PANTHER" id="PTHR12352:SF3">
    <property type="entry name" value="NIDOGEN-2"/>
    <property type="match status" value="1"/>
</dbReference>